<dbReference type="PANTHER" id="PTHR43566:SF1">
    <property type="entry name" value="AAA+ ATPASE DOMAIN-CONTAINING PROTEIN"/>
    <property type="match status" value="1"/>
</dbReference>
<reference evidence="2 3" key="1">
    <citation type="submission" date="2019-03" db="EMBL/GenBank/DDBJ databases">
        <title>Genomic Encyclopedia of Type Strains, Phase IV (KMG-IV): sequencing the most valuable type-strain genomes for metagenomic binning, comparative biology and taxonomic classification.</title>
        <authorList>
            <person name="Goeker M."/>
        </authorList>
    </citation>
    <scope>NUCLEOTIDE SEQUENCE [LARGE SCALE GENOMIC DNA]</scope>
    <source>
        <strain evidence="2 3">DSM 24984</strain>
    </source>
</reference>
<proteinExistence type="predicted"/>
<dbReference type="EMBL" id="SMGG01000003">
    <property type="protein sequence ID" value="TCK62373.1"/>
    <property type="molecule type" value="Genomic_DNA"/>
</dbReference>
<dbReference type="RefSeq" id="WP_132872378.1">
    <property type="nucleotide sequence ID" value="NZ_SMGG01000003.1"/>
</dbReference>
<dbReference type="CDD" id="cd00009">
    <property type="entry name" value="AAA"/>
    <property type="match status" value="1"/>
</dbReference>
<protein>
    <recommendedName>
        <fullName evidence="1">AAA+ ATPase domain-containing protein</fullName>
    </recommendedName>
</protein>
<dbReference type="Pfam" id="PF13173">
    <property type="entry name" value="AAA_14"/>
    <property type="match status" value="1"/>
</dbReference>
<dbReference type="InterPro" id="IPR027417">
    <property type="entry name" value="P-loop_NTPase"/>
</dbReference>
<dbReference type="InterPro" id="IPR003593">
    <property type="entry name" value="AAA+_ATPase"/>
</dbReference>
<evidence type="ECO:0000313" key="2">
    <source>
        <dbReference type="EMBL" id="TCK62373.1"/>
    </source>
</evidence>
<dbReference type="PANTHER" id="PTHR43566">
    <property type="entry name" value="CONSERVED PROTEIN"/>
    <property type="match status" value="1"/>
</dbReference>
<dbReference type="AlphaFoldDB" id="A0A4R1KEF2"/>
<dbReference type="SMART" id="SM00382">
    <property type="entry name" value="AAA"/>
    <property type="match status" value="1"/>
</dbReference>
<dbReference type="Gene3D" id="3.40.50.300">
    <property type="entry name" value="P-loop containing nucleotide triphosphate hydrolases"/>
    <property type="match status" value="1"/>
</dbReference>
<dbReference type="InterPro" id="IPR041682">
    <property type="entry name" value="AAA_14"/>
</dbReference>
<dbReference type="InterPro" id="IPR025420">
    <property type="entry name" value="DUF4143"/>
</dbReference>
<evidence type="ECO:0000313" key="3">
    <source>
        <dbReference type="Proteomes" id="UP000294614"/>
    </source>
</evidence>
<name>A0A4R1KEF2_9BACT</name>
<feature type="domain" description="AAA+ ATPase" evidence="1">
    <location>
        <begin position="16"/>
        <end position="132"/>
    </location>
</feature>
<dbReference type="SUPFAM" id="SSF52540">
    <property type="entry name" value="P-loop containing nucleoside triphosphate hydrolases"/>
    <property type="match status" value="1"/>
</dbReference>
<accession>A0A4R1KEF2</accession>
<gene>
    <name evidence="2" type="ORF">C8D98_0899</name>
</gene>
<dbReference type="Pfam" id="PF13635">
    <property type="entry name" value="DUF4143"/>
    <property type="match status" value="1"/>
</dbReference>
<evidence type="ECO:0000259" key="1">
    <source>
        <dbReference type="SMART" id="SM00382"/>
    </source>
</evidence>
<comment type="caution">
    <text evidence="2">The sequence shown here is derived from an EMBL/GenBank/DDBJ whole genome shotgun (WGS) entry which is preliminary data.</text>
</comment>
<organism evidence="2 3">
    <name type="scientific">Seleniivibrio woodruffii</name>
    <dbReference type="NCBI Taxonomy" id="1078050"/>
    <lineage>
        <taxon>Bacteria</taxon>
        <taxon>Pseudomonadati</taxon>
        <taxon>Deferribacterota</taxon>
        <taxon>Deferribacteres</taxon>
        <taxon>Deferribacterales</taxon>
        <taxon>Geovibrionaceae</taxon>
        <taxon>Seleniivibrio</taxon>
    </lineage>
</organism>
<keyword evidence="3" id="KW-1185">Reference proteome</keyword>
<dbReference type="OrthoDB" id="9783412at2"/>
<sequence length="376" mass="43092">MIHRSLTSKISAKLGKGKAVIIYGPRQSGKTTLIRSMLSDMKDRVLYLNGDDMDVRETLSSYSTAKLKALAGTKTTVFIDEAQRIKDIGLIIKILTDNFPEIQVIATGSSAFELKSSIKEPLTGRKYEFNLFPLSFAEMTEHHGLLDETRMTDQRLIYGYYPEIVTKPDERRDNLKMLADSYLYKDILSLENIAKPHLLEKIVKALALQVGSEVSFNELAQLTGTSAPTAEKYVNLLEKAYVVFQLPAFSRNVRNEIKKSRKIFFYDNGIRNAVIGNFLPVESRSDIGALWENYLVSERIKRNHNNTLSSDSYFWRTKQQQEIDYIEECEGQLHAYEFKYGSRKASLPSTFAQAYPGHTFQTVTRENFWEFLEHFP</sequence>
<dbReference type="Proteomes" id="UP000294614">
    <property type="component" value="Unassembled WGS sequence"/>
</dbReference>